<evidence type="ECO:0000313" key="2">
    <source>
        <dbReference type="Proteomes" id="UP000429552"/>
    </source>
</evidence>
<reference evidence="1 2" key="1">
    <citation type="submission" date="2019-12" db="EMBL/GenBank/DDBJ databases">
        <title>Whole genome shotgun sequence of Streptomyces libani subsp. libani NBRC 13452.</title>
        <authorList>
            <person name="Ichikawa N."/>
            <person name="Kimura A."/>
            <person name="Kitahashi Y."/>
            <person name="Komaki H."/>
            <person name="Tamura T."/>
        </authorList>
    </citation>
    <scope>NUCLEOTIDE SEQUENCE [LARGE SCALE GENOMIC DNA]</scope>
    <source>
        <strain evidence="1 2">NBRC 13452</strain>
    </source>
</reference>
<dbReference type="PROSITE" id="PS51257">
    <property type="entry name" value="PROKAR_LIPOPROTEIN"/>
    <property type="match status" value="1"/>
</dbReference>
<dbReference type="Proteomes" id="UP000429552">
    <property type="component" value="Unassembled WGS sequence"/>
</dbReference>
<comment type="caution">
    <text evidence="1">The sequence shown here is derived from an EMBL/GenBank/DDBJ whole genome shotgun (WGS) entry which is preliminary data.</text>
</comment>
<gene>
    <name evidence="1" type="ORF">Sliba_25730</name>
</gene>
<sequence>MLVKAMIVFSMVIITACSGQPPKKPDHPAPTPRGTLDLKQHIAEFTSGMGPRSGYRAPTGPQQRAVADGVGLFLDGHRAQAGQRLADVGFRIRTLTDQVTGRRYAELADAADTGTATRGWGRVYVDLTAPSRWSVQVPHPVADAHSEDLGVAILRGTPGGVLVLAGAHRAAGQGLAADVAHRRDTVFHAVCDALLKRRLPGVQVHGFADDSVPGYDAVTSTGAGNRGRATGRAVADALDDSGIDACRAWARDCPLEGRTNMQGRAAAAAGVPFLHIEFSRDIRGSSKRISRAADAARTATAAWSTTRQ</sequence>
<dbReference type="AlphaFoldDB" id="A0A640TFX5"/>
<name>A0A640TFX5_STRNI</name>
<organism evidence="1 2">
    <name type="scientific">Streptomyces nigrescens</name>
    <dbReference type="NCBI Taxonomy" id="1920"/>
    <lineage>
        <taxon>Bacteria</taxon>
        <taxon>Bacillati</taxon>
        <taxon>Actinomycetota</taxon>
        <taxon>Actinomycetes</taxon>
        <taxon>Kitasatosporales</taxon>
        <taxon>Streptomycetaceae</taxon>
        <taxon>Streptomyces</taxon>
    </lineage>
</organism>
<proteinExistence type="predicted"/>
<evidence type="ECO:0000313" key="1">
    <source>
        <dbReference type="EMBL" id="GFE22120.1"/>
    </source>
</evidence>
<accession>A0A640TFX5</accession>
<protein>
    <recommendedName>
        <fullName evidence="3">Lipoprotein</fullName>
    </recommendedName>
</protein>
<evidence type="ECO:0008006" key="3">
    <source>
        <dbReference type="Google" id="ProtNLM"/>
    </source>
</evidence>
<dbReference type="EMBL" id="BLIP01000001">
    <property type="protein sequence ID" value="GFE22120.1"/>
    <property type="molecule type" value="Genomic_DNA"/>
</dbReference>